<dbReference type="Gene3D" id="3.10.20.30">
    <property type="match status" value="1"/>
</dbReference>
<name>A0A1M4SKK4_9FIRM</name>
<keyword evidence="2" id="KW-1185">Reference proteome</keyword>
<evidence type="ECO:0000313" key="1">
    <source>
        <dbReference type="EMBL" id="SHE32709.1"/>
    </source>
</evidence>
<accession>A0A1M4SKK4</accession>
<protein>
    <submittedName>
        <fullName evidence="1">Sulfur carrier protein ThiS (Thiamine biosynthesis)</fullName>
    </submittedName>
</protein>
<evidence type="ECO:0000313" key="2">
    <source>
        <dbReference type="Proteomes" id="UP000184196"/>
    </source>
</evidence>
<dbReference type="EMBL" id="FQUW01000004">
    <property type="protein sequence ID" value="SHE32709.1"/>
    <property type="molecule type" value="Genomic_DNA"/>
</dbReference>
<dbReference type="InterPro" id="IPR012675">
    <property type="entry name" value="Beta-grasp_dom_sf"/>
</dbReference>
<reference evidence="2" key="1">
    <citation type="submission" date="2016-11" db="EMBL/GenBank/DDBJ databases">
        <authorList>
            <person name="Varghese N."/>
            <person name="Submissions S."/>
        </authorList>
    </citation>
    <scope>NUCLEOTIDE SEQUENCE [LARGE SCALE GENOMIC DNA]</scope>
    <source>
        <strain evidence="2">DSM 11792</strain>
    </source>
</reference>
<proteinExistence type="predicted"/>
<organism evidence="1 2">
    <name type="scientific">Desulfofundulus australicus DSM 11792</name>
    <dbReference type="NCBI Taxonomy" id="1121425"/>
    <lineage>
        <taxon>Bacteria</taxon>
        <taxon>Bacillati</taxon>
        <taxon>Bacillota</taxon>
        <taxon>Clostridia</taxon>
        <taxon>Eubacteriales</taxon>
        <taxon>Peptococcaceae</taxon>
        <taxon>Desulfofundulus</taxon>
    </lineage>
</organism>
<dbReference type="Proteomes" id="UP000184196">
    <property type="component" value="Unassembled WGS sequence"/>
</dbReference>
<dbReference type="InterPro" id="IPR003749">
    <property type="entry name" value="ThiS/MoaD-like"/>
</dbReference>
<sequence length="77" mass="8627">MLITVKFHTALKRYCPQNDGMLQFQYIEGLTVKKLLEQLNLNNGAVGLVLVNGKIASREIQLMRGDYVEIFPIFGGG</sequence>
<dbReference type="SUPFAM" id="SSF54285">
    <property type="entry name" value="MoaD/ThiS"/>
    <property type="match status" value="1"/>
</dbReference>
<gene>
    <name evidence="1" type="ORF">SAMN02745218_00149</name>
</gene>
<dbReference type="AlphaFoldDB" id="A0A1M4SKK4"/>
<dbReference type="Pfam" id="PF02597">
    <property type="entry name" value="ThiS"/>
    <property type="match status" value="1"/>
</dbReference>
<dbReference type="InterPro" id="IPR016155">
    <property type="entry name" value="Mopterin_synth/thiamin_S_b"/>
</dbReference>